<dbReference type="Proteomes" id="UP001183390">
    <property type="component" value="Unassembled WGS sequence"/>
</dbReference>
<feature type="domain" description="NADH:quinone oxidoreductase/Mrp antiporter transmembrane" evidence="12">
    <location>
        <begin position="126"/>
        <end position="401"/>
    </location>
</feature>
<feature type="transmembrane region" description="Helical" evidence="11">
    <location>
        <begin position="680"/>
        <end position="701"/>
    </location>
</feature>
<feature type="domain" description="MrpA C-terminal/MbhD" evidence="15">
    <location>
        <begin position="605"/>
        <end position="669"/>
    </location>
</feature>
<evidence type="ECO:0000256" key="4">
    <source>
        <dbReference type="ARBA" id="ARBA00022475"/>
    </source>
</evidence>
<accession>A0ABU2M7G4</accession>
<evidence type="ECO:0000256" key="7">
    <source>
        <dbReference type="ARBA" id="ARBA00023065"/>
    </source>
</evidence>
<dbReference type="Pfam" id="PF00361">
    <property type="entry name" value="Proton_antipo_M"/>
    <property type="match status" value="1"/>
</dbReference>
<feature type="transmembrane region" description="Helical" evidence="11">
    <location>
        <begin position="888"/>
        <end position="912"/>
    </location>
</feature>
<keyword evidence="8 11" id="KW-0472">Membrane</keyword>
<dbReference type="InterPro" id="IPR001750">
    <property type="entry name" value="ND/Mrp_TM"/>
</dbReference>
<keyword evidence="4" id="KW-1003">Cell membrane</keyword>
<evidence type="ECO:0000256" key="3">
    <source>
        <dbReference type="ARBA" id="ARBA00022449"/>
    </source>
</evidence>
<keyword evidence="3" id="KW-0050">Antiport</keyword>
<organism evidence="17 18">
    <name type="scientific">Nocardiopsis lambiniae</name>
    <dbReference type="NCBI Taxonomy" id="3075539"/>
    <lineage>
        <taxon>Bacteria</taxon>
        <taxon>Bacillati</taxon>
        <taxon>Actinomycetota</taxon>
        <taxon>Actinomycetes</taxon>
        <taxon>Streptosporangiales</taxon>
        <taxon>Nocardiopsidaceae</taxon>
        <taxon>Nocardiopsis</taxon>
    </lineage>
</organism>
<evidence type="ECO:0000256" key="2">
    <source>
        <dbReference type="ARBA" id="ARBA00022448"/>
    </source>
</evidence>
<dbReference type="Pfam" id="PF20501">
    <property type="entry name" value="MbhE"/>
    <property type="match status" value="1"/>
</dbReference>
<keyword evidence="2" id="KW-0813">Transport</keyword>
<evidence type="ECO:0000256" key="1">
    <source>
        <dbReference type="ARBA" id="ARBA00004651"/>
    </source>
</evidence>
<feature type="transmembrane region" description="Helical" evidence="11">
    <location>
        <begin position="567"/>
        <end position="586"/>
    </location>
</feature>
<feature type="transmembrane region" description="Helical" evidence="11">
    <location>
        <begin position="623"/>
        <end position="644"/>
    </location>
</feature>
<feature type="transmembrane region" description="Helical" evidence="11">
    <location>
        <begin position="79"/>
        <end position="96"/>
    </location>
</feature>
<feature type="transmembrane region" description="Helical" evidence="11">
    <location>
        <begin position="268"/>
        <end position="289"/>
    </location>
</feature>
<name>A0ABU2M7G4_9ACTN</name>
<dbReference type="InterPro" id="IPR050616">
    <property type="entry name" value="CPA3_Na-H_Antiporter_A"/>
</dbReference>
<protein>
    <submittedName>
        <fullName evidence="17">DUF4040 family protein</fullName>
    </submittedName>
</protein>
<dbReference type="Pfam" id="PF04039">
    <property type="entry name" value="MnhB"/>
    <property type="match status" value="1"/>
</dbReference>
<feature type="domain" description="Na+/H+ antiporter MnhB subunit-related protein" evidence="14">
    <location>
        <begin position="788"/>
        <end position="910"/>
    </location>
</feature>
<dbReference type="RefSeq" id="WP_311511329.1">
    <property type="nucleotide sequence ID" value="NZ_JAVREP010000005.1"/>
</dbReference>
<feature type="transmembrane region" description="Helical" evidence="11">
    <location>
        <begin position="814"/>
        <end position="834"/>
    </location>
</feature>
<evidence type="ECO:0000256" key="9">
    <source>
        <dbReference type="RuleBase" id="RU000320"/>
    </source>
</evidence>
<dbReference type="InterPro" id="IPR025383">
    <property type="entry name" value="MrpA_C/MbhD"/>
</dbReference>
<evidence type="ECO:0000256" key="5">
    <source>
        <dbReference type="ARBA" id="ARBA00022692"/>
    </source>
</evidence>
<dbReference type="Pfam" id="PF13244">
    <property type="entry name" value="MbhD"/>
    <property type="match status" value="1"/>
</dbReference>
<evidence type="ECO:0000256" key="8">
    <source>
        <dbReference type="ARBA" id="ARBA00023136"/>
    </source>
</evidence>
<evidence type="ECO:0000259" key="14">
    <source>
        <dbReference type="Pfam" id="PF04039"/>
    </source>
</evidence>
<dbReference type="InterPro" id="IPR046806">
    <property type="entry name" value="MrpA_C/MbhE"/>
</dbReference>
<dbReference type="Pfam" id="PF00662">
    <property type="entry name" value="Proton_antipo_N"/>
    <property type="match status" value="1"/>
</dbReference>
<feature type="transmembrane region" description="Helical" evidence="11">
    <location>
        <begin position="846"/>
        <end position="868"/>
    </location>
</feature>
<feature type="domain" description="NADH-Ubiquinone oxidoreductase (complex I) chain 5 N-terminal" evidence="13">
    <location>
        <begin position="64"/>
        <end position="100"/>
    </location>
</feature>
<feature type="transmembrane region" description="Helical" evidence="11">
    <location>
        <begin position="450"/>
        <end position="470"/>
    </location>
</feature>
<dbReference type="NCBIfam" id="NF009290">
    <property type="entry name" value="PRK12650.1"/>
    <property type="match status" value="1"/>
</dbReference>
<comment type="subcellular location">
    <subcellularLocation>
        <location evidence="1">Cell membrane</location>
        <topology evidence="1">Multi-pass membrane protein</topology>
    </subcellularLocation>
    <subcellularLocation>
        <location evidence="9">Membrane</location>
        <topology evidence="9">Multi-pass membrane protein</topology>
    </subcellularLocation>
</comment>
<comment type="caution">
    <text evidence="17">The sequence shown here is derived from an EMBL/GenBank/DDBJ whole genome shotgun (WGS) entry which is preliminary data.</text>
</comment>
<evidence type="ECO:0000259" key="15">
    <source>
        <dbReference type="Pfam" id="PF13244"/>
    </source>
</evidence>
<feature type="transmembrane region" description="Helical" evidence="11">
    <location>
        <begin position="201"/>
        <end position="217"/>
    </location>
</feature>
<evidence type="ECO:0000256" key="6">
    <source>
        <dbReference type="ARBA" id="ARBA00022989"/>
    </source>
</evidence>
<feature type="domain" description="MrpA C-terminal/MbhE" evidence="16">
    <location>
        <begin position="681"/>
        <end position="759"/>
    </location>
</feature>
<keyword evidence="6 11" id="KW-1133">Transmembrane helix</keyword>
<reference evidence="18" key="1">
    <citation type="submission" date="2023-07" db="EMBL/GenBank/DDBJ databases">
        <title>30 novel species of actinomycetes from the DSMZ collection.</title>
        <authorList>
            <person name="Nouioui I."/>
        </authorList>
    </citation>
    <scope>NUCLEOTIDE SEQUENCE [LARGE SCALE GENOMIC DNA]</scope>
    <source>
        <strain evidence="18">DSM 44743</strain>
    </source>
</reference>
<evidence type="ECO:0000259" key="12">
    <source>
        <dbReference type="Pfam" id="PF00361"/>
    </source>
</evidence>
<feature type="transmembrane region" description="Helical" evidence="11">
    <location>
        <begin position="161"/>
        <end position="181"/>
    </location>
</feature>
<feature type="transmembrane region" description="Helical" evidence="11">
    <location>
        <begin position="650"/>
        <end position="668"/>
    </location>
</feature>
<evidence type="ECO:0000313" key="18">
    <source>
        <dbReference type="Proteomes" id="UP001183390"/>
    </source>
</evidence>
<keyword evidence="5 9" id="KW-0812">Transmembrane</keyword>
<feature type="region of interest" description="Disordered" evidence="10">
    <location>
        <begin position="920"/>
        <end position="944"/>
    </location>
</feature>
<dbReference type="InterPro" id="IPR007182">
    <property type="entry name" value="MnhB"/>
</dbReference>
<feature type="transmembrane region" description="Helical" evidence="11">
    <location>
        <begin position="787"/>
        <end position="808"/>
    </location>
</feature>
<proteinExistence type="predicted"/>
<evidence type="ECO:0000256" key="11">
    <source>
        <dbReference type="SAM" id="Phobius"/>
    </source>
</evidence>
<dbReference type="EMBL" id="JAVREP010000005">
    <property type="protein sequence ID" value="MDT0328607.1"/>
    <property type="molecule type" value="Genomic_DNA"/>
</dbReference>
<evidence type="ECO:0000259" key="13">
    <source>
        <dbReference type="Pfam" id="PF00662"/>
    </source>
</evidence>
<feature type="transmembrane region" description="Helical" evidence="11">
    <location>
        <begin position="27"/>
        <end position="44"/>
    </location>
</feature>
<feature type="transmembrane region" description="Helical" evidence="11">
    <location>
        <begin position="108"/>
        <end position="125"/>
    </location>
</feature>
<dbReference type="PANTHER" id="PTHR43373:SF1">
    <property type="entry name" value="NA(+)_H(+) ANTIPORTER SUBUNIT A"/>
    <property type="match status" value="1"/>
</dbReference>
<feature type="transmembrane region" description="Helical" evidence="11">
    <location>
        <begin position="131"/>
        <end position="149"/>
    </location>
</feature>
<feature type="transmembrane region" description="Helical" evidence="11">
    <location>
        <begin position="320"/>
        <end position="344"/>
    </location>
</feature>
<dbReference type="PRINTS" id="PR01434">
    <property type="entry name" value="NADHDHGNASE5"/>
</dbReference>
<keyword evidence="18" id="KW-1185">Reference proteome</keyword>
<gene>
    <name evidence="17" type="ORF">RM479_09285</name>
</gene>
<evidence type="ECO:0000313" key="17">
    <source>
        <dbReference type="EMBL" id="MDT0328607.1"/>
    </source>
</evidence>
<feature type="transmembrane region" description="Helical" evidence="11">
    <location>
        <begin position="502"/>
        <end position="520"/>
    </location>
</feature>
<keyword evidence="7" id="KW-0406">Ion transport</keyword>
<feature type="transmembrane region" description="Helical" evidence="11">
    <location>
        <begin position="296"/>
        <end position="314"/>
    </location>
</feature>
<feature type="transmembrane region" description="Helical" evidence="11">
    <location>
        <begin position="404"/>
        <end position="429"/>
    </location>
</feature>
<dbReference type="InterPro" id="IPR001516">
    <property type="entry name" value="Proton_antipo_N"/>
</dbReference>
<feature type="transmembrane region" description="Helical" evidence="11">
    <location>
        <begin position="365"/>
        <end position="384"/>
    </location>
</feature>
<evidence type="ECO:0000259" key="16">
    <source>
        <dbReference type="Pfam" id="PF20501"/>
    </source>
</evidence>
<feature type="transmembrane region" description="Helical" evidence="11">
    <location>
        <begin position="744"/>
        <end position="766"/>
    </location>
</feature>
<evidence type="ECO:0000256" key="10">
    <source>
        <dbReference type="SAM" id="MobiDB-lite"/>
    </source>
</evidence>
<dbReference type="PANTHER" id="PTHR43373">
    <property type="entry name" value="NA(+)/H(+) ANTIPORTER SUBUNIT"/>
    <property type="match status" value="1"/>
</dbReference>
<feature type="transmembrane region" description="Helical" evidence="11">
    <location>
        <begin position="598"/>
        <end position="616"/>
    </location>
</feature>
<sequence length="944" mass="99043">MLLLLLLALLTVITVFSFVIARFAGRATGWPLAAMLALLTLVVLVRGPDLWNGGPALEASIPWMPSLGVGLNLRMDGLAWLFCVLVLGVGALVMAYSARYFPPGRRTGFYTLMSAFALAMTGLVLADDLVLLFVFWELTTICSFYLIGLSGPSAARPAVRTFLLTALGGLALLAAVVLLWVRTGTTRISVILDDPTWTQDTGFATLVAALVVVAVFTKSAQFPFHYWLPDAMAASTPVSAYLHAAAMVKAGVYLAMRFSPAFADNAFWGTTLIVFGLTTALIGALFALRRHDLKELTAYSTVSQLGFLIAVIGVGTPQALIAAAVHTLAHALFKVTLFMAVGVIDDRTGTRDLRRLGGLARTMPVTAAVTALAALSMAGVPPLLGFVSKENVFEALLHTTHQPWIGPFAAIAAVLAAALTVAYSFRFVYGTFWGAQRRDPATERPREAGALLLFAPVVTASAGLILGLSVPLLDPMVERAAADATHAAAEAHLALWHGLNPALGMSALALILGALLIRVSSAGERLAERRFPPVRGTAVFERIHSVVIALGVRVGDPTRTDAPTRHLAVPFVLIIVFASAMAVVGPGHGPPAGPTSRALDWLPLVLITAAVLTAVVTRSRMAALALIGLSGFATAVWFVFLGAIDVALTQLLVEILTVVVAVLVLRRLPTEFHRARPSRAVATAAIAIPAGVAAGAGAHFLTGRREPSAVSEHLLENAVQDTGGTNVVNTVLVDYRALDTLGELTVLGVAGLIIIAVLHSAGLTAMGGTRPSASRTNPIWDADDNTVIMRTVARVLIPLLMVWSIYLLMRGHNAPGGGFIAGLVGGSAFALAYLSAPSASVARIRLAYPAIIAAGILVALVCGLLGFADGSFLRPLHADVALPWGGHYHFTTALVFDVGVYLTVVGVMLTALNQLGLPKGSGPEADEQDVPESIRHESATGGTR</sequence>